<keyword evidence="6" id="KW-0274">FAD</keyword>
<keyword evidence="5 8" id="KW-0808">Transferase</keyword>
<dbReference type="Proteomes" id="UP001594351">
    <property type="component" value="Unassembled WGS sequence"/>
</dbReference>
<evidence type="ECO:0000256" key="8">
    <source>
        <dbReference type="PROSITE-ProRule" id="PRU00333"/>
    </source>
</evidence>
<dbReference type="GO" id="GO:0004489">
    <property type="term" value="F:methylenetetrahydrofolate reductase [NAD(P)H] activity"/>
    <property type="evidence" value="ECO:0007669"/>
    <property type="project" value="UniProtKB-EC"/>
</dbReference>
<comment type="cofactor">
    <cofactor evidence="8">
        <name>Zn(2+)</name>
        <dbReference type="ChEBI" id="CHEBI:29105"/>
    </cofactor>
</comment>
<dbReference type="Pfam" id="PF02574">
    <property type="entry name" value="S-methyl_trans"/>
    <property type="match status" value="1"/>
</dbReference>
<dbReference type="InterPro" id="IPR036589">
    <property type="entry name" value="HCY_dom_sf"/>
</dbReference>
<feature type="domain" description="Hcy-binding" evidence="9">
    <location>
        <begin position="2"/>
        <end position="287"/>
    </location>
</feature>
<evidence type="ECO:0000256" key="7">
    <source>
        <dbReference type="ARBA" id="ARBA00023002"/>
    </source>
</evidence>
<dbReference type="GO" id="GO:0008168">
    <property type="term" value="F:methyltransferase activity"/>
    <property type="evidence" value="ECO:0007669"/>
    <property type="project" value="UniProtKB-KW"/>
</dbReference>
<sequence>MVKDFRDRLDEGIIICDGAMGTMLYARGIYINQCFDALNLNNPDLVQQIHQDYLNAGAEILETNTFGANYFKLAAYGLEGKLSEINRLGAEIARKAGGNEVYIAGSLGPLGKPMAPIGNISSEQAYTSFYQQAAALVEGGCDLLILETFTSITEIELAIDAVREVTNLPIIAQVTFTDLEETLMGETPEQVAFRLSRKSIDVLGANCSQGPAGILTVIERMGQSSSLPLSAQPNAGMPRMVEGRFIYLSSPEYMAEYAKRLIQAGVSIIGGCCGTTSTHIKAITAAVRALQPRKKHRTITIQATGNEHIPAAKATAQKSPLAAKLGKKLIKVAEINPPRGTDASKAVQGAQLLKEAGFDGVNIPDGPRASARMSPLALSKLISDRVGIEVILHYCCRDRNILGMQSDLLGIYALDLRNLLLITGDPPKLGDYPDATAVFDVDSIGLVRIVQGLNRGYDLTGKSVGQPTSFLIGVGANPGALKFEHELERLKAKVDNGAEMILTQPIFDLDRFKLFLHKIESFRRPVLMGLLPLASYRNAEFLHNEVPGMTIPAEIRERLRKAETKKEAQRIGIEIARESLLQARDLVEGVYIMPPFGRYEAAIEVLHEME</sequence>
<feature type="binding site" evidence="8">
    <location>
        <position position="207"/>
    </location>
    <ligand>
        <name>Zn(2+)</name>
        <dbReference type="ChEBI" id="CHEBI:29105"/>
    </ligand>
</feature>
<dbReference type="InterPro" id="IPR029041">
    <property type="entry name" value="FAD-linked_oxidoreductase-like"/>
</dbReference>
<keyword evidence="11" id="KW-1185">Reference proteome</keyword>
<dbReference type="NCBIfam" id="NF006396">
    <property type="entry name" value="PRK08645.1"/>
    <property type="match status" value="1"/>
</dbReference>
<evidence type="ECO:0000256" key="2">
    <source>
        <dbReference type="ARBA" id="ARBA00004777"/>
    </source>
</evidence>
<evidence type="ECO:0000256" key="5">
    <source>
        <dbReference type="ARBA" id="ARBA00022679"/>
    </source>
</evidence>
<dbReference type="Gene3D" id="3.20.20.330">
    <property type="entry name" value="Homocysteine-binding-like domain"/>
    <property type="match status" value="1"/>
</dbReference>
<dbReference type="GO" id="GO:0032259">
    <property type="term" value="P:methylation"/>
    <property type="evidence" value="ECO:0007669"/>
    <property type="project" value="UniProtKB-KW"/>
</dbReference>
<comment type="cofactor">
    <cofactor evidence="1">
        <name>FAD</name>
        <dbReference type="ChEBI" id="CHEBI:57692"/>
    </cofactor>
</comment>
<evidence type="ECO:0000256" key="3">
    <source>
        <dbReference type="ARBA" id="ARBA00022603"/>
    </source>
</evidence>
<proteinExistence type="predicted"/>
<evidence type="ECO:0000259" key="9">
    <source>
        <dbReference type="PROSITE" id="PS50970"/>
    </source>
</evidence>
<dbReference type="EMBL" id="JBHPBY010000095">
    <property type="protein sequence ID" value="MFC1850384.1"/>
    <property type="molecule type" value="Genomic_DNA"/>
</dbReference>
<evidence type="ECO:0000256" key="6">
    <source>
        <dbReference type="ARBA" id="ARBA00022827"/>
    </source>
</evidence>
<name>A0ABV6YW02_UNCC1</name>
<dbReference type="InterPro" id="IPR050554">
    <property type="entry name" value="Met_Synthase/Corrinoid"/>
</dbReference>
<protein>
    <submittedName>
        <fullName evidence="10">Bifunctional homocysteine S-methyltransferase/methylenetetrahydrofolate reductase</fullName>
        <ecNumber evidence="10">1.5.1.20</ecNumber>
        <ecNumber evidence="10">2.1.1.10</ecNumber>
    </submittedName>
</protein>
<comment type="caution">
    <text evidence="10">The sequence shown here is derived from an EMBL/GenBank/DDBJ whole genome shotgun (WGS) entry which is preliminary data.</text>
</comment>
<evidence type="ECO:0000313" key="11">
    <source>
        <dbReference type="Proteomes" id="UP001594351"/>
    </source>
</evidence>
<keyword evidence="3 8" id="KW-0489">Methyltransferase</keyword>
<evidence type="ECO:0000256" key="1">
    <source>
        <dbReference type="ARBA" id="ARBA00001974"/>
    </source>
</evidence>
<dbReference type="Gene3D" id="3.20.20.220">
    <property type="match status" value="1"/>
</dbReference>
<gene>
    <name evidence="10" type="ORF">ACFL27_09360</name>
</gene>
<dbReference type="Pfam" id="PF02219">
    <property type="entry name" value="MTHFR"/>
    <property type="match status" value="1"/>
</dbReference>
<accession>A0ABV6YW02</accession>
<feature type="binding site" evidence="8">
    <location>
        <position position="272"/>
    </location>
    <ligand>
        <name>Zn(2+)</name>
        <dbReference type="ChEBI" id="CHEBI:29105"/>
    </ligand>
</feature>
<feature type="binding site" evidence="8">
    <location>
        <position position="273"/>
    </location>
    <ligand>
        <name>Zn(2+)</name>
        <dbReference type="ChEBI" id="CHEBI:29105"/>
    </ligand>
</feature>
<keyword evidence="8" id="KW-0862">Zinc</keyword>
<evidence type="ECO:0000313" key="10">
    <source>
        <dbReference type="EMBL" id="MFC1850384.1"/>
    </source>
</evidence>
<dbReference type="InterPro" id="IPR003726">
    <property type="entry name" value="HCY_dom"/>
</dbReference>
<reference evidence="10 11" key="1">
    <citation type="submission" date="2024-09" db="EMBL/GenBank/DDBJ databases">
        <title>Laminarin stimulates single cell rates of sulfate reduction while oxygen inhibits transcriptomic activity in coastal marine sediment.</title>
        <authorList>
            <person name="Lindsay M."/>
            <person name="Orcutt B."/>
            <person name="Emerson D."/>
            <person name="Stepanauskas R."/>
            <person name="D'Angelo T."/>
        </authorList>
    </citation>
    <scope>NUCLEOTIDE SEQUENCE [LARGE SCALE GENOMIC DNA]</scope>
    <source>
        <strain evidence="10">SAG AM-311-K15</strain>
    </source>
</reference>
<dbReference type="PROSITE" id="PS50970">
    <property type="entry name" value="HCY"/>
    <property type="match status" value="1"/>
</dbReference>
<dbReference type="SUPFAM" id="SSF51730">
    <property type="entry name" value="FAD-linked oxidoreductase"/>
    <property type="match status" value="1"/>
</dbReference>
<dbReference type="CDD" id="cd00537">
    <property type="entry name" value="MTHFR"/>
    <property type="match status" value="1"/>
</dbReference>
<keyword evidence="7 10" id="KW-0560">Oxidoreductase</keyword>
<dbReference type="PANTHER" id="PTHR45833">
    <property type="entry name" value="METHIONINE SYNTHASE"/>
    <property type="match status" value="1"/>
</dbReference>
<keyword evidence="4" id="KW-0285">Flavoprotein</keyword>
<dbReference type="EC" id="1.5.1.20" evidence="10"/>
<dbReference type="EC" id="2.1.1.10" evidence="10"/>
<dbReference type="SUPFAM" id="SSF82282">
    <property type="entry name" value="Homocysteine S-methyltransferase"/>
    <property type="match status" value="1"/>
</dbReference>
<dbReference type="PANTHER" id="PTHR45833:SF2">
    <property type="entry name" value="BIFUNCTIONAL HOMOCYSTEINE S-METHYLTRANSFERASE_5,10-METHYLENETETRAHYDROFOLATE REDUCTASE"/>
    <property type="match status" value="1"/>
</dbReference>
<evidence type="ECO:0000256" key="4">
    <source>
        <dbReference type="ARBA" id="ARBA00022630"/>
    </source>
</evidence>
<organism evidence="10 11">
    <name type="scientific">candidate division CSSED10-310 bacterium</name>
    <dbReference type="NCBI Taxonomy" id="2855610"/>
    <lineage>
        <taxon>Bacteria</taxon>
        <taxon>Bacteria division CSSED10-310</taxon>
    </lineage>
</organism>
<dbReference type="InterPro" id="IPR003171">
    <property type="entry name" value="Mehydrof_redctse-like"/>
</dbReference>
<keyword evidence="8" id="KW-0479">Metal-binding</keyword>
<comment type="pathway">
    <text evidence="2">One-carbon metabolism; tetrahydrofolate interconversion.</text>
</comment>